<keyword evidence="2" id="KW-1185">Reference proteome</keyword>
<dbReference type="EMBL" id="CAJVPV010016345">
    <property type="protein sequence ID" value="CAG8697623.1"/>
    <property type="molecule type" value="Genomic_DNA"/>
</dbReference>
<dbReference type="OrthoDB" id="2444298at2759"/>
<evidence type="ECO:0000313" key="1">
    <source>
        <dbReference type="EMBL" id="CAG8697623.1"/>
    </source>
</evidence>
<name>A0A9N9HN60_9GLOM</name>
<organism evidence="1 2">
    <name type="scientific">Acaulospora morrowiae</name>
    <dbReference type="NCBI Taxonomy" id="94023"/>
    <lineage>
        <taxon>Eukaryota</taxon>
        <taxon>Fungi</taxon>
        <taxon>Fungi incertae sedis</taxon>
        <taxon>Mucoromycota</taxon>
        <taxon>Glomeromycotina</taxon>
        <taxon>Glomeromycetes</taxon>
        <taxon>Diversisporales</taxon>
        <taxon>Acaulosporaceae</taxon>
        <taxon>Acaulospora</taxon>
    </lineage>
</organism>
<proteinExistence type="predicted"/>
<reference evidence="1" key="1">
    <citation type="submission" date="2021-06" db="EMBL/GenBank/DDBJ databases">
        <authorList>
            <person name="Kallberg Y."/>
            <person name="Tangrot J."/>
            <person name="Rosling A."/>
        </authorList>
    </citation>
    <scope>NUCLEOTIDE SEQUENCE</scope>
    <source>
        <strain evidence="1">CL551</strain>
    </source>
</reference>
<evidence type="ECO:0000313" key="2">
    <source>
        <dbReference type="Proteomes" id="UP000789342"/>
    </source>
</evidence>
<gene>
    <name evidence="1" type="ORF">AMORRO_LOCUS11932</name>
</gene>
<sequence length="397" mass="46639">METTTPLNPQLQFVIGMLSDFSPIKFYKKYVSLHTSREEAEASLLALLKIKCDLYWDYKNVKMAKRRAEKRREIHEYNMQYNVYQEHDIYSTIITKLAGEKRKYVIGEDETSPKRRLSELDAEERFENIIYDTTVEINLPKDIKEYLRDLLSGDIKSALLKVKEPLNENARPLLLWANEVCRHFIFYFHYDGLQTNSDEKTWSNQTVYRILDLFSMFFGNLTSGIALGDKNDAVLYQDENATVVYEQSFGPKEFDSTQYMEDITKLARNGIDDLNYHFLQYGKSSVTTAKKLKSIGIHGYEYYVSIYLMDLICKKLYRIYEIFNCKIPTSYTDRWLLTNIVMIGVYLEALLVERQSVKVKMCEEDMIPVDGPYCVRDWMSVPDNTPETKRTSYSQNQ</sequence>
<dbReference type="AlphaFoldDB" id="A0A9N9HN60"/>
<accession>A0A9N9HN60</accession>
<protein>
    <submittedName>
        <fullName evidence="1">1149_t:CDS:1</fullName>
    </submittedName>
</protein>
<comment type="caution">
    <text evidence="1">The sequence shown here is derived from an EMBL/GenBank/DDBJ whole genome shotgun (WGS) entry which is preliminary data.</text>
</comment>
<dbReference type="Proteomes" id="UP000789342">
    <property type="component" value="Unassembled WGS sequence"/>
</dbReference>